<accession>A0A9N7V7H2</accession>
<reference evidence="2" key="1">
    <citation type="submission" date="2020-03" db="EMBL/GenBank/DDBJ databases">
        <authorList>
            <person name="Weist P."/>
        </authorList>
    </citation>
    <scope>NUCLEOTIDE SEQUENCE</scope>
</reference>
<feature type="region of interest" description="Disordered" evidence="1">
    <location>
        <begin position="123"/>
        <end position="181"/>
    </location>
</feature>
<dbReference type="AlphaFoldDB" id="A0A9N7V7H2"/>
<organism evidence="2 3">
    <name type="scientific">Pleuronectes platessa</name>
    <name type="common">European plaice</name>
    <dbReference type="NCBI Taxonomy" id="8262"/>
    <lineage>
        <taxon>Eukaryota</taxon>
        <taxon>Metazoa</taxon>
        <taxon>Chordata</taxon>
        <taxon>Craniata</taxon>
        <taxon>Vertebrata</taxon>
        <taxon>Euteleostomi</taxon>
        <taxon>Actinopterygii</taxon>
        <taxon>Neopterygii</taxon>
        <taxon>Teleostei</taxon>
        <taxon>Neoteleostei</taxon>
        <taxon>Acanthomorphata</taxon>
        <taxon>Carangaria</taxon>
        <taxon>Pleuronectiformes</taxon>
        <taxon>Pleuronectoidei</taxon>
        <taxon>Pleuronectidae</taxon>
        <taxon>Pleuronectes</taxon>
    </lineage>
</organism>
<keyword evidence="3" id="KW-1185">Reference proteome</keyword>
<dbReference type="Proteomes" id="UP001153269">
    <property type="component" value="Unassembled WGS sequence"/>
</dbReference>
<feature type="compositionally biased region" description="Basic and acidic residues" evidence="1">
    <location>
        <begin position="137"/>
        <end position="146"/>
    </location>
</feature>
<gene>
    <name evidence="2" type="ORF">PLEPLA_LOCUS31260</name>
</gene>
<feature type="compositionally biased region" description="Polar residues" evidence="1">
    <location>
        <begin position="147"/>
        <end position="156"/>
    </location>
</feature>
<name>A0A9N7V7H2_PLEPL</name>
<comment type="caution">
    <text evidence="2">The sequence shown here is derived from an EMBL/GenBank/DDBJ whole genome shotgun (WGS) entry which is preliminary data.</text>
</comment>
<sequence length="212" mass="22923">MSGGDGLTGNLSSPHTISSSCYGTADVHIYRLLPSGASEGSVSYPRTHGVGETGIEQPTLLLVDNPLSQDGSIESDGPSTNGFSPPVCFAELERSQRDVFLTTRPRELESELEVNQVLSDPVILEHNPGGNLRVRGRREERVEGRTRSPQRPNKTTALDPAPPPRLTRANNRQTSVNKMDVDMIPGCPGDLALWGVGMSLMERDRAIPGRLV</sequence>
<protein>
    <submittedName>
        <fullName evidence="2">Uncharacterized protein</fullName>
    </submittedName>
</protein>
<evidence type="ECO:0000313" key="2">
    <source>
        <dbReference type="EMBL" id="CAB1443544.1"/>
    </source>
</evidence>
<evidence type="ECO:0000256" key="1">
    <source>
        <dbReference type="SAM" id="MobiDB-lite"/>
    </source>
</evidence>
<dbReference type="EMBL" id="CADEAL010003124">
    <property type="protein sequence ID" value="CAB1443544.1"/>
    <property type="molecule type" value="Genomic_DNA"/>
</dbReference>
<proteinExistence type="predicted"/>
<evidence type="ECO:0000313" key="3">
    <source>
        <dbReference type="Proteomes" id="UP001153269"/>
    </source>
</evidence>
<feature type="compositionally biased region" description="Polar residues" evidence="1">
    <location>
        <begin position="168"/>
        <end position="177"/>
    </location>
</feature>